<dbReference type="PANTHER" id="PTHR22957">
    <property type="entry name" value="TBC1 DOMAIN FAMILY MEMBER GTPASE-ACTIVATING PROTEIN"/>
    <property type="match status" value="1"/>
</dbReference>
<dbReference type="GeneID" id="88175890"/>
<dbReference type="PROSITE" id="PS50086">
    <property type="entry name" value="TBC_RABGAP"/>
    <property type="match status" value="1"/>
</dbReference>
<dbReference type="KEGG" id="asau:88175890"/>
<dbReference type="PANTHER" id="PTHR22957:SF27">
    <property type="entry name" value="TBC1 DOMAIN FAMILY MEMBER 13"/>
    <property type="match status" value="1"/>
</dbReference>
<gene>
    <name evidence="3" type="ORF">PUMCH_004830</name>
</gene>
<dbReference type="InterPro" id="IPR035969">
    <property type="entry name" value="Rab-GAP_TBC_sf"/>
</dbReference>
<accession>A0AAX4HFQ0</accession>
<dbReference type="Gene3D" id="1.10.472.80">
    <property type="entry name" value="Ypt/Rab-GAP domain of gyp1p, domain 3"/>
    <property type="match status" value="1"/>
</dbReference>
<reference evidence="3 4" key="1">
    <citation type="submission" date="2023-10" db="EMBL/GenBank/DDBJ databases">
        <title>Draft Genome Sequence of Candida saopaulonensis from a very Premature Infant with Sepsis.</title>
        <authorList>
            <person name="Ning Y."/>
            <person name="Dai R."/>
            <person name="Xiao M."/>
            <person name="Xu Y."/>
            <person name="Yan Q."/>
            <person name="Zhang L."/>
        </authorList>
    </citation>
    <scope>NUCLEOTIDE SEQUENCE [LARGE SCALE GENOMIC DNA]</scope>
    <source>
        <strain evidence="3 4">19XY460</strain>
    </source>
</reference>
<dbReference type="Gene3D" id="1.10.8.270">
    <property type="entry name" value="putative rabgap domain of human tbc1 domain family member 14 like domains"/>
    <property type="match status" value="1"/>
</dbReference>
<sequence length="478" mass="54836">MSLKNEIISKVLLTTEQYKGSFAAFRTAVLQNEYTSTNPNFSRLLIWKLCFLTETLNIPSWELKLLASRAVYQLLRSNPEMNVPWHKLDKDNEFYQPNASKLIPNTVAHPLTRIHDVQDDPLSAKTAPDDLQKKNNPVQTDSELLDAIILDVQRLFPGEDYFHNGLDAAFAAKRQLITILYIWCKCNPTVGYKQGIHEILGLIYLNMIKESVSLTNTTDCTADDMMILSLYNLQYLEHDLFALFNRFVVSSGIVAAFYETEQLLMRSIESFNGLLMKVDQLVHYNLITKLRLDTPLWIIRFLRLLLLRELSNDLEVASLLWDKLVAAELEKPIGQTCLSDMIICMIVVMLVHLKTELMLCDFSEALSLLLHYPITTKMTVYPDFMNLLFRDAHNLHALRDKDLKLYEYGIKLNKMYNSKIKVNFGASNGSTPSSPGVLSPKASLEMPSKADTRAAKLKFEKNRLEMRLKKRAQEMINQ</sequence>
<dbReference type="GO" id="GO:0006886">
    <property type="term" value="P:intracellular protein transport"/>
    <property type="evidence" value="ECO:0007669"/>
    <property type="project" value="TreeGrafter"/>
</dbReference>
<organism evidence="3 4">
    <name type="scientific">Australozyma saopauloensis</name>
    <dbReference type="NCBI Taxonomy" id="291208"/>
    <lineage>
        <taxon>Eukaryota</taxon>
        <taxon>Fungi</taxon>
        <taxon>Dikarya</taxon>
        <taxon>Ascomycota</taxon>
        <taxon>Saccharomycotina</taxon>
        <taxon>Pichiomycetes</taxon>
        <taxon>Metschnikowiaceae</taxon>
        <taxon>Australozyma</taxon>
    </lineage>
</organism>
<proteinExistence type="predicted"/>
<dbReference type="GO" id="GO:0005096">
    <property type="term" value="F:GTPase activator activity"/>
    <property type="evidence" value="ECO:0007669"/>
    <property type="project" value="TreeGrafter"/>
</dbReference>
<dbReference type="InterPro" id="IPR000195">
    <property type="entry name" value="Rab-GAP-TBC_dom"/>
</dbReference>
<dbReference type="Pfam" id="PF00566">
    <property type="entry name" value="RabGAP-TBC"/>
    <property type="match status" value="1"/>
</dbReference>
<evidence type="ECO:0000313" key="4">
    <source>
        <dbReference type="Proteomes" id="UP001338582"/>
    </source>
</evidence>
<protein>
    <recommendedName>
        <fullName evidence="2">Rab-GAP TBC domain-containing protein</fullName>
    </recommendedName>
</protein>
<evidence type="ECO:0000313" key="3">
    <source>
        <dbReference type="EMBL" id="WPK27443.1"/>
    </source>
</evidence>
<name>A0AAX4HFQ0_9ASCO</name>
<keyword evidence="4" id="KW-1185">Reference proteome</keyword>
<feature type="domain" description="Rab-GAP TBC" evidence="2">
    <location>
        <begin position="37"/>
        <end position="328"/>
    </location>
</feature>
<dbReference type="AlphaFoldDB" id="A0AAX4HFQ0"/>
<dbReference type="SMART" id="SM00164">
    <property type="entry name" value="TBC"/>
    <property type="match status" value="1"/>
</dbReference>
<dbReference type="RefSeq" id="XP_062879821.1">
    <property type="nucleotide sequence ID" value="XM_063023751.1"/>
</dbReference>
<evidence type="ECO:0000259" key="2">
    <source>
        <dbReference type="PROSITE" id="PS50086"/>
    </source>
</evidence>
<dbReference type="SUPFAM" id="SSF47923">
    <property type="entry name" value="Ypt/Rab-GAP domain of gyp1p"/>
    <property type="match status" value="2"/>
</dbReference>
<dbReference type="EMBL" id="CP138899">
    <property type="protein sequence ID" value="WPK27443.1"/>
    <property type="molecule type" value="Genomic_DNA"/>
</dbReference>
<evidence type="ECO:0000256" key="1">
    <source>
        <dbReference type="SAM" id="MobiDB-lite"/>
    </source>
</evidence>
<dbReference type="Proteomes" id="UP001338582">
    <property type="component" value="Chromosome 6"/>
</dbReference>
<feature type="region of interest" description="Disordered" evidence="1">
    <location>
        <begin position="429"/>
        <end position="448"/>
    </location>
</feature>